<dbReference type="InterPro" id="IPR027843">
    <property type="entry name" value="DUF4440"/>
</dbReference>
<feature type="chain" id="PRO_5044492880" evidence="1">
    <location>
        <begin position="26"/>
        <end position="245"/>
    </location>
</feature>
<feature type="domain" description="DUF4440" evidence="2">
    <location>
        <begin position="126"/>
        <end position="233"/>
    </location>
</feature>
<organism evidence="3">
    <name type="scientific">Rhodanobacter sp. FW102-FHT14D07</name>
    <dbReference type="NCBI Taxonomy" id="3351462"/>
    <lineage>
        <taxon>Bacteria</taxon>
        <taxon>Pseudomonadati</taxon>
        <taxon>Pseudomonadota</taxon>
        <taxon>Gammaproteobacteria</taxon>
        <taxon>Lysobacterales</taxon>
        <taxon>Rhodanobacteraceae</taxon>
        <taxon>Rhodanobacter</taxon>
    </lineage>
</organism>
<dbReference type="Pfam" id="PF14534">
    <property type="entry name" value="DUF4440"/>
    <property type="match status" value="1"/>
</dbReference>
<keyword evidence="1" id="KW-0732">Signal</keyword>
<dbReference type="SUPFAM" id="SSF54427">
    <property type="entry name" value="NTF2-like"/>
    <property type="match status" value="1"/>
</dbReference>
<proteinExistence type="predicted"/>
<evidence type="ECO:0000256" key="1">
    <source>
        <dbReference type="SAM" id="SignalP"/>
    </source>
</evidence>
<dbReference type="Gene3D" id="3.10.450.50">
    <property type="match status" value="1"/>
</dbReference>
<gene>
    <name evidence="3" type="ORF">ACFYG5_16685</name>
</gene>
<accession>A0AB74UTY9</accession>
<dbReference type="EMBL" id="CP170721">
    <property type="protein sequence ID" value="XIA18177.1"/>
    <property type="molecule type" value="Genomic_DNA"/>
</dbReference>
<feature type="signal peptide" evidence="1">
    <location>
        <begin position="1"/>
        <end position="25"/>
    </location>
</feature>
<protein>
    <submittedName>
        <fullName evidence="3">Nuclear transport factor 2 family protein</fullName>
    </submittedName>
</protein>
<evidence type="ECO:0000259" key="2">
    <source>
        <dbReference type="Pfam" id="PF14534"/>
    </source>
</evidence>
<dbReference type="RefSeq" id="WP_395120710.1">
    <property type="nucleotide sequence ID" value="NZ_CP170721.1"/>
</dbReference>
<sequence length="245" mass="25751">MADRITLARPVSCVAAAVTSGAAMVASGVLPDADGAPPAGVRHVAARHRAVHARHPVDAAAHAAAARWLGGNPAAHEDGSMRKQHRFPMGMAYVALLALGVQWTTAATVTRAAGLEEAGKTEAAVVAVDQHWMDAELAGDSAWLDAMLLPEYRSVGADGTVHPKAAIIAHAAKNRGNDAERRKVEAWLKANPLGKSVVIRGDTAIITFYDPQLGPQNGVRSSDIFVYQGGRWHALYSQHSAVGSR</sequence>
<reference evidence="3" key="1">
    <citation type="submission" date="2024-10" db="EMBL/GenBank/DDBJ databases">
        <authorList>
            <person name="Lesea H.P."/>
            <person name="Kuehl J.V."/>
            <person name="Chandonia J.-M."/>
        </authorList>
    </citation>
    <scope>NUCLEOTIDE SEQUENCE</scope>
    <source>
        <strain evidence="3">FW102-FHT14D07</strain>
    </source>
</reference>
<dbReference type="AlphaFoldDB" id="A0AB74UTY9"/>
<evidence type="ECO:0000313" key="3">
    <source>
        <dbReference type="EMBL" id="XIA18177.1"/>
    </source>
</evidence>
<name>A0AB74UTY9_9GAMM</name>
<dbReference type="InterPro" id="IPR032710">
    <property type="entry name" value="NTF2-like_dom_sf"/>
</dbReference>